<evidence type="ECO:0000313" key="2">
    <source>
        <dbReference type="EMBL" id="KAK8763569.1"/>
    </source>
</evidence>
<protein>
    <submittedName>
        <fullName evidence="2">Uncharacterized protein</fullName>
    </submittedName>
</protein>
<proteinExistence type="predicted"/>
<comment type="caution">
    <text evidence="2">The sequence shown here is derived from an EMBL/GenBank/DDBJ whole genome shotgun (WGS) entry which is preliminary data.</text>
</comment>
<name>A0AAQ4DM79_AMBAM</name>
<sequence>PEAPSFSSLPADQQPRNRGSLSAAQSVPYGISELGNDDSSPDEKKDVYSRLFSRNERDGPQLMMTWFTLYRARRLPLCALPYSGCIVAFAGADAPPGANV</sequence>
<feature type="compositionally biased region" description="Polar residues" evidence="1">
    <location>
        <begin position="1"/>
        <end position="25"/>
    </location>
</feature>
<accession>A0AAQ4DM79</accession>
<reference evidence="2 3" key="1">
    <citation type="journal article" date="2023" name="Arcadia Sci">
        <title>De novo assembly of a long-read Amblyomma americanum tick genome.</title>
        <authorList>
            <person name="Chou S."/>
            <person name="Poskanzer K.E."/>
            <person name="Rollins M."/>
            <person name="Thuy-Boun P.S."/>
        </authorList>
    </citation>
    <scope>NUCLEOTIDE SEQUENCE [LARGE SCALE GENOMIC DNA]</scope>
    <source>
        <strain evidence="2">F_SG_1</strain>
        <tissue evidence="2">Salivary glands</tissue>
    </source>
</reference>
<evidence type="ECO:0000313" key="3">
    <source>
        <dbReference type="Proteomes" id="UP001321473"/>
    </source>
</evidence>
<feature type="region of interest" description="Disordered" evidence="1">
    <location>
        <begin position="1"/>
        <end position="46"/>
    </location>
</feature>
<keyword evidence="3" id="KW-1185">Reference proteome</keyword>
<evidence type="ECO:0000256" key="1">
    <source>
        <dbReference type="SAM" id="MobiDB-lite"/>
    </source>
</evidence>
<dbReference type="EMBL" id="JARKHS020029214">
    <property type="protein sequence ID" value="KAK8763569.1"/>
    <property type="molecule type" value="Genomic_DNA"/>
</dbReference>
<dbReference type="AlphaFoldDB" id="A0AAQ4DM79"/>
<feature type="non-terminal residue" evidence="2">
    <location>
        <position position="1"/>
    </location>
</feature>
<gene>
    <name evidence="2" type="ORF">V5799_033822</name>
</gene>
<dbReference type="Proteomes" id="UP001321473">
    <property type="component" value="Unassembled WGS sequence"/>
</dbReference>
<organism evidence="2 3">
    <name type="scientific">Amblyomma americanum</name>
    <name type="common">Lone star tick</name>
    <dbReference type="NCBI Taxonomy" id="6943"/>
    <lineage>
        <taxon>Eukaryota</taxon>
        <taxon>Metazoa</taxon>
        <taxon>Ecdysozoa</taxon>
        <taxon>Arthropoda</taxon>
        <taxon>Chelicerata</taxon>
        <taxon>Arachnida</taxon>
        <taxon>Acari</taxon>
        <taxon>Parasitiformes</taxon>
        <taxon>Ixodida</taxon>
        <taxon>Ixodoidea</taxon>
        <taxon>Ixodidae</taxon>
        <taxon>Amblyomminae</taxon>
        <taxon>Amblyomma</taxon>
    </lineage>
</organism>